<protein>
    <submittedName>
        <fullName evidence="2">Uncharacterized protein</fullName>
    </submittedName>
</protein>
<feature type="transmembrane region" description="Helical" evidence="1">
    <location>
        <begin position="36"/>
        <end position="57"/>
    </location>
</feature>
<name>A0A508T5D1_9BRAD</name>
<proteinExistence type="predicted"/>
<dbReference type="Proteomes" id="UP000328092">
    <property type="component" value="Unassembled WGS sequence"/>
</dbReference>
<keyword evidence="1" id="KW-0472">Membrane</keyword>
<feature type="transmembrane region" description="Helical" evidence="1">
    <location>
        <begin position="12"/>
        <end position="30"/>
    </location>
</feature>
<keyword evidence="1" id="KW-0812">Transmembrane</keyword>
<dbReference type="EMBL" id="CAADFC020000009">
    <property type="protein sequence ID" value="VIO69296.1"/>
    <property type="molecule type" value="Genomic_DNA"/>
</dbReference>
<evidence type="ECO:0000313" key="2">
    <source>
        <dbReference type="EMBL" id="VIO69296.1"/>
    </source>
</evidence>
<keyword evidence="1" id="KW-1133">Transmembrane helix</keyword>
<evidence type="ECO:0000256" key="1">
    <source>
        <dbReference type="SAM" id="Phobius"/>
    </source>
</evidence>
<dbReference type="AlphaFoldDB" id="A0A508T5D1"/>
<organism evidence="2 3">
    <name type="scientific">Bradyrhizobium ivorense</name>
    <dbReference type="NCBI Taxonomy" id="2511166"/>
    <lineage>
        <taxon>Bacteria</taxon>
        <taxon>Pseudomonadati</taxon>
        <taxon>Pseudomonadota</taxon>
        <taxon>Alphaproteobacteria</taxon>
        <taxon>Hyphomicrobiales</taxon>
        <taxon>Nitrobacteraceae</taxon>
        <taxon>Bradyrhizobium</taxon>
    </lineage>
</organism>
<sequence>MVWLRALRTTRIVFVVVPIIFGALASWEILKGDNKYEYLTATMALIAGIVPAFYAALKLDEHLPTAMRLAGEYKNLEILFGDLAAIGRSTPGSQVRRGLFSTLTT</sequence>
<accession>A0A508T5D1</accession>
<gene>
    <name evidence="2" type="ORF">CI1B_26060</name>
</gene>
<dbReference type="RefSeq" id="WP_244626501.1">
    <property type="nucleotide sequence ID" value="NZ_CAADFC020000009.1"/>
</dbReference>
<keyword evidence="3" id="KW-1185">Reference proteome</keyword>
<reference evidence="2" key="1">
    <citation type="submission" date="2019-02" db="EMBL/GenBank/DDBJ databases">
        <authorList>
            <person name="Pothier F.J."/>
        </authorList>
    </citation>
    <scope>NUCLEOTIDE SEQUENCE</scope>
    <source>
        <strain evidence="2">CI-1B</strain>
    </source>
</reference>
<comment type="caution">
    <text evidence="2">The sequence shown here is derived from an EMBL/GenBank/DDBJ whole genome shotgun (WGS) entry which is preliminary data.</text>
</comment>
<evidence type="ECO:0000313" key="3">
    <source>
        <dbReference type="Proteomes" id="UP000328092"/>
    </source>
</evidence>